<keyword evidence="2" id="KW-0456">Lyase</keyword>
<name>M2YJP4_PSEFD</name>
<dbReference type="OrthoDB" id="2932980at2759"/>
<dbReference type="PANTHER" id="PTHR22789">
    <property type="entry name" value="FUCULOSE PHOSPHATE ALDOLASE"/>
    <property type="match status" value="1"/>
</dbReference>
<dbReference type="SUPFAM" id="SSF53639">
    <property type="entry name" value="AraD/HMP-PK domain-like"/>
    <property type="match status" value="1"/>
</dbReference>
<gene>
    <name evidence="4" type="ORF">MYCFIDRAFT_33728</name>
</gene>
<dbReference type="KEGG" id="pfj:MYCFIDRAFT_33728"/>
<dbReference type="GeneID" id="19338939"/>
<proteinExistence type="predicted"/>
<organism evidence="4 5">
    <name type="scientific">Pseudocercospora fijiensis (strain CIRAD86)</name>
    <name type="common">Black leaf streak disease fungus</name>
    <name type="synonym">Mycosphaerella fijiensis</name>
    <dbReference type="NCBI Taxonomy" id="383855"/>
    <lineage>
        <taxon>Eukaryota</taxon>
        <taxon>Fungi</taxon>
        <taxon>Dikarya</taxon>
        <taxon>Ascomycota</taxon>
        <taxon>Pezizomycotina</taxon>
        <taxon>Dothideomycetes</taxon>
        <taxon>Dothideomycetidae</taxon>
        <taxon>Mycosphaerellales</taxon>
        <taxon>Mycosphaerellaceae</taxon>
        <taxon>Pseudocercospora</taxon>
    </lineage>
</organism>
<dbReference type="GO" id="GO:0019323">
    <property type="term" value="P:pentose catabolic process"/>
    <property type="evidence" value="ECO:0007669"/>
    <property type="project" value="TreeGrafter"/>
</dbReference>
<dbReference type="STRING" id="383855.M2YJP4"/>
<evidence type="ECO:0000313" key="4">
    <source>
        <dbReference type="EMBL" id="EME77975.1"/>
    </source>
</evidence>
<dbReference type="InterPro" id="IPR050197">
    <property type="entry name" value="Aldolase_class_II_sugar_metab"/>
</dbReference>
<dbReference type="InterPro" id="IPR036409">
    <property type="entry name" value="Aldolase_II/adducin_N_sf"/>
</dbReference>
<evidence type="ECO:0000256" key="1">
    <source>
        <dbReference type="ARBA" id="ARBA00022723"/>
    </source>
</evidence>
<keyword evidence="1" id="KW-0479">Metal-binding</keyword>
<dbReference type="EMBL" id="KB446564">
    <property type="protein sequence ID" value="EME77975.1"/>
    <property type="molecule type" value="Genomic_DNA"/>
</dbReference>
<evidence type="ECO:0000256" key="2">
    <source>
        <dbReference type="ARBA" id="ARBA00023239"/>
    </source>
</evidence>
<dbReference type="GO" id="GO:0016832">
    <property type="term" value="F:aldehyde-lyase activity"/>
    <property type="evidence" value="ECO:0007669"/>
    <property type="project" value="TreeGrafter"/>
</dbReference>
<dbReference type="GO" id="GO:0046872">
    <property type="term" value="F:metal ion binding"/>
    <property type="evidence" value="ECO:0007669"/>
    <property type="project" value="UniProtKB-KW"/>
</dbReference>
<dbReference type="eggNOG" id="ENOG502SKYK">
    <property type="taxonomic scope" value="Eukaryota"/>
</dbReference>
<evidence type="ECO:0000259" key="3">
    <source>
        <dbReference type="SMART" id="SM01007"/>
    </source>
</evidence>
<evidence type="ECO:0000313" key="5">
    <source>
        <dbReference type="Proteomes" id="UP000016932"/>
    </source>
</evidence>
<accession>M2YJP4</accession>
<sequence>MAEDIRGALLRASKPPTKELFSTLITANHILHHHNVVDAFGHISVRNPQNPNTFFLSRNLAPALVKSRSDIIEYRVEDSEPIDPEAPRGFAERFIHSEIYKKYQDVKSVIHAHNESVLPFSIGSVPLKPVFHMAGAIGPQIPIYDIQNHYKSSDPLHSLLITTSHLGAALAAGFNPGTTTQKLTGMIKNYITASTPEPVPYPPITTVLMRGHGFTCVGTSIEEAVYRAIYTCANARVQMQALLLQGTYHVGLVAERVGGKEGGDARPEGIRYLSERECGDSWKAIGEQAARPWGLWVEEVRCRGLYFNELDQVEA</sequence>
<dbReference type="VEuPathDB" id="FungiDB:MYCFIDRAFT_33728"/>
<dbReference type="AlphaFoldDB" id="M2YJP4"/>
<dbReference type="Proteomes" id="UP000016932">
    <property type="component" value="Unassembled WGS sequence"/>
</dbReference>
<dbReference type="GO" id="GO:0005829">
    <property type="term" value="C:cytosol"/>
    <property type="evidence" value="ECO:0007669"/>
    <property type="project" value="TreeGrafter"/>
</dbReference>
<dbReference type="SMART" id="SM01007">
    <property type="entry name" value="Aldolase_II"/>
    <property type="match status" value="1"/>
</dbReference>
<dbReference type="HOGENOM" id="CLU_006033_2_2_1"/>
<keyword evidence="5" id="KW-1185">Reference proteome</keyword>
<protein>
    <recommendedName>
        <fullName evidence="3">Class II aldolase/adducin N-terminal domain-containing protein</fullName>
    </recommendedName>
</protein>
<dbReference type="InterPro" id="IPR001303">
    <property type="entry name" value="Aldolase_II/adducin_N"/>
</dbReference>
<dbReference type="PANTHER" id="PTHR22789:SF0">
    <property type="entry name" value="3-OXO-TETRONATE 4-PHOSPHATE DECARBOXYLASE-RELATED"/>
    <property type="match status" value="1"/>
</dbReference>
<dbReference type="Gene3D" id="3.40.225.10">
    <property type="entry name" value="Class II aldolase/adducin N-terminal domain"/>
    <property type="match status" value="1"/>
</dbReference>
<dbReference type="Pfam" id="PF00596">
    <property type="entry name" value="Aldolase_II"/>
    <property type="match status" value="1"/>
</dbReference>
<feature type="domain" description="Class II aldolase/adducin N-terminal" evidence="3">
    <location>
        <begin position="22"/>
        <end position="239"/>
    </location>
</feature>
<reference evidence="4 5" key="1">
    <citation type="journal article" date="2012" name="PLoS Pathog.">
        <title>Diverse lifestyles and strategies of plant pathogenesis encoded in the genomes of eighteen Dothideomycetes fungi.</title>
        <authorList>
            <person name="Ohm R.A."/>
            <person name="Feau N."/>
            <person name="Henrissat B."/>
            <person name="Schoch C.L."/>
            <person name="Horwitz B.A."/>
            <person name="Barry K.W."/>
            <person name="Condon B.J."/>
            <person name="Copeland A.C."/>
            <person name="Dhillon B."/>
            <person name="Glaser F."/>
            <person name="Hesse C.N."/>
            <person name="Kosti I."/>
            <person name="LaButti K."/>
            <person name="Lindquist E.A."/>
            <person name="Lucas S."/>
            <person name="Salamov A.A."/>
            <person name="Bradshaw R.E."/>
            <person name="Ciuffetti L."/>
            <person name="Hamelin R.C."/>
            <person name="Kema G.H.J."/>
            <person name="Lawrence C."/>
            <person name="Scott J.A."/>
            <person name="Spatafora J.W."/>
            <person name="Turgeon B.G."/>
            <person name="de Wit P.J.G.M."/>
            <person name="Zhong S."/>
            <person name="Goodwin S.B."/>
            <person name="Grigoriev I.V."/>
        </authorList>
    </citation>
    <scope>NUCLEOTIDE SEQUENCE [LARGE SCALE GENOMIC DNA]</scope>
    <source>
        <strain evidence="4 5">CIRAD86</strain>
    </source>
</reference>
<dbReference type="RefSeq" id="XP_007931244.1">
    <property type="nucleotide sequence ID" value="XM_007933053.1"/>
</dbReference>